<sequence length="170" mass="18320">MTRQDFFIKWGVYALALLPVWFCELYVLNRFPLFGVTPMLLPLAAMAVAVLEGTAAGAGFGLGVGILCDAVYFNPDGAMTLGLCLLGFGAGALAQYVVRQNLVGCLLCSLLALVCIDAVRILSRLLAGTATLPAMLSLAGREIAWSMVFVFPVYALFLWVFHRVPKKTVL</sequence>
<dbReference type="GO" id="GO:0008360">
    <property type="term" value="P:regulation of cell shape"/>
    <property type="evidence" value="ECO:0007669"/>
    <property type="project" value="UniProtKB-KW"/>
</dbReference>
<keyword evidence="4 8" id="KW-0812">Transmembrane</keyword>
<protein>
    <submittedName>
        <fullName evidence="9">Rod shape-determining protein MreD</fullName>
    </submittedName>
</protein>
<dbReference type="InterPro" id="IPR007227">
    <property type="entry name" value="Cell_shape_determining_MreD"/>
</dbReference>
<reference evidence="9" key="1">
    <citation type="journal article" date="2021" name="PeerJ">
        <title>Extensive microbial diversity within the chicken gut microbiome revealed by metagenomics and culture.</title>
        <authorList>
            <person name="Gilroy R."/>
            <person name="Ravi A."/>
            <person name="Getino M."/>
            <person name="Pursley I."/>
            <person name="Horton D.L."/>
            <person name="Alikhan N.F."/>
            <person name="Baker D."/>
            <person name="Gharbi K."/>
            <person name="Hall N."/>
            <person name="Watson M."/>
            <person name="Adriaenssens E.M."/>
            <person name="Foster-Nyarko E."/>
            <person name="Jarju S."/>
            <person name="Secka A."/>
            <person name="Antonio M."/>
            <person name="Oren A."/>
            <person name="Chaudhuri R.R."/>
            <person name="La Ragione R."/>
            <person name="Hildebrand F."/>
            <person name="Pallen M.J."/>
        </authorList>
    </citation>
    <scope>NUCLEOTIDE SEQUENCE</scope>
    <source>
        <strain evidence="9">CHK192-8294</strain>
    </source>
</reference>
<comment type="similarity">
    <text evidence="2">Belongs to the MreD family.</text>
</comment>
<evidence type="ECO:0000313" key="10">
    <source>
        <dbReference type="Proteomes" id="UP000823921"/>
    </source>
</evidence>
<evidence type="ECO:0000256" key="2">
    <source>
        <dbReference type="ARBA" id="ARBA00007776"/>
    </source>
</evidence>
<comment type="caution">
    <text evidence="9">The sequence shown here is derived from an EMBL/GenBank/DDBJ whole genome shotgun (WGS) entry which is preliminary data.</text>
</comment>
<feature type="transmembrane region" description="Helical" evidence="8">
    <location>
        <begin position="105"/>
        <end position="123"/>
    </location>
</feature>
<evidence type="ECO:0000256" key="5">
    <source>
        <dbReference type="ARBA" id="ARBA00022960"/>
    </source>
</evidence>
<evidence type="ECO:0000256" key="7">
    <source>
        <dbReference type="ARBA" id="ARBA00023136"/>
    </source>
</evidence>
<gene>
    <name evidence="9" type="primary">mreD</name>
    <name evidence="9" type="ORF">H9712_00050</name>
</gene>
<feature type="transmembrane region" description="Helical" evidence="8">
    <location>
        <begin position="40"/>
        <end position="66"/>
    </location>
</feature>
<organism evidence="9 10">
    <name type="scientific">Candidatus Flavonifractor intestinigallinarum</name>
    <dbReference type="NCBI Taxonomy" id="2838586"/>
    <lineage>
        <taxon>Bacteria</taxon>
        <taxon>Bacillati</taxon>
        <taxon>Bacillota</taxon>
        <taxon>Clostridia</taxon>
        <taxon>Eubacteriales</taxon>
        <taxon>Oscillospiraceae</taxon>
        <taxon>Flavonifractor</taxon>
    </lineage>
</organism>
<feature type="transmembrane region" description="Helical" evidence="8">
    <location>
        <begin position="6"/>
        <end position="28"/>
    </location>
</feature>
<dbReference type="AlphaFoldDB" id="A0A9D2MJJ9"/>
<dbReference type="Proteomes" id="UP000823921">
    <property type="component" value="Unassembled WGS sequence"/>
</dbReference>
<keyword evidence="7 8" id="KW-0472">Membrane</keyword>
<keyword evidence="5" id="KW-0133">Cell shape</keyword>
<keyword evidence="3" id="KW-1003">Cell membrane</keyword>
<dbReference type="EMBL" id="DWXO01000001">
    <property type="protein sequence ID" value="HJB79362.1"/>
    <property type="molecule type" value="Genomic_DNA"/>
</dbReference>
<dbReference type="GO" id="GO:0005886">
    <property type="term" value="C:plasma membrane"/>
    <property type="evidence" value="ECO:0007669"/>
    <property type="project" value="UniProtKB-SubCell"/>
</dbReference>
<comment type="subcellular location">
    <subcellularLocation>
        <location evidence="1">Cell membrane</location>
        <topology evidence="1">Multi-pass membrane protein</topology>
    </subcellularLocation>
</comment>
<name>A0A9D2MJJ9_9FIRM</name>
<reference evidence="9" key="2">
    <citation type="submission" date="2021-04" db="EMBL/GenBank/DDBJ databases">
        <authorList>
            <person name="Gilroy R."/>
        </authorList>
    </citation>
    <scope>NUCLEOTIDE SEQUENCE</scope>
    <source>
        <strain evidence="9">CHK192-8294</strain>
    </source>
</reference>
<feature type="transmembrane region" description="Helical" evidence="8">
    <location>
        <begin position="78"/>
        <end position="98"/>
    </location>
</feature>
<feature type="transmembrane region" description="Helical" evidence="8">
    <location>
        <begin position="143"/>
        <end position="161"/>
    </location>
</feature>
<evidence type="ECO:0000256" key="4">
    <source>
        <dbReference type="ARBA" id="ARBA00022692"/>
    </source>
</evidence>
<evidence type="ECO:0000256" key="1">
    <source>
        <dbReference type="ARBA" id="ARBA00004651"/>
    </source>
</evidence>
<keyword evidence="6 8" id="KW-1133">Transmembrane helix</keyword>
<evidence type="ECO:0000256" key="3">
    <source>
        <dbReference type="ARBA" id="ARBA00022475"/>
    </source>
</evidence>
<accession>A0A9D2MJJ9</accession>
<evidence type="ECO:0000313" key="9">
    <source>
        <dbReference type="EMBL" id="HJB79362.1"/>
    </source>
</evidence>
<proteinExistence type="inferred from homology"/>
<evidence type="ECO:0000256" key="8">
    <source>
        <dbReference type="SAM" id="Phobius"/>
    </source>
</evidence>
<dbReference type="NCBIfam" id="TIGR03426">
    <property type="entry name" value="shape_MreD"/>
    <property type="match status" value="1"/>
</dbReference>
<evidence type="ECO:0000256" key="6">
    <source>
        <dbReference type="ARBA" id="ARBA00022989"/>
    </source>
</evidence>